<evidence type="ECO:0000256" key="1">
    <source>
        <dbReference type="ARBA" id="ARBA00005015"/>
    </source>
</evidence>
<dbReference type="InterPro" id="IPR006203">
    <property type="entry name" value="GHMP_knse_ATP-bd_CS"/>
</dbReference>
<dbReference type="InterPro" id="IPR036554">
    <property type="entry name" value="GHMP_kinase_C_sf"/>
</dbReference>
<evidence type="ECO:0000256" key="10">
    <source>
        <dbReference type="ARBA" id="ARBA00022840"/>
    </source>
</evidence>
<dbReference type="InterPro" id="IPR020568">
    <property type="entry name" value="Ribosomal_Su5_D2-typ_SF"/>
</dbReference>
<keyword evidence="13" id="KW-0963">Cytoplasm</keyword>
<evidence type="ECO:0000256" key="6">
    <source>
        <dbReference type="ARBA" id="ARBA00022679"/>
    </source>
</evidence>
<comment type="caution">
    <text evidence="16">The sequence shown here is derived from an EMBL/GenBank/DDBJ whole genome shotgun (WGS) entry which is preliminary data.</text>
</comment>
<keyword evidence="17" id="KW-1185">Reference proteome</keyword>
<evidence type="ECO:0000256" key="3">
    <source>
        <dbReference type="ARBA" id="ARBA00012078"/>
    </source>
</evidence>
<evidence type="ECO:0000256" key="2">
    <source>
        <dbReference type="ARBA" id="ARBA00007370"/>
    </source>
</evidence>
<proteinExistence type="inferred from homology"/>
<evidence type="ECO:0000313" key="17">
    <source>
        <dbReference type="Proteomes" id="UP001519343"/>
    </source>
</evidence>
<evidence type="ECO:0000256" key="4">
    <source>
        <dbReference type="ARBA" id="ARBA00017858"/>
    </source>
</evidence>
<feature type="domain" description="GHMP kinase N-terminal" evidence="14">
    <location>
        <begin position="59"/>
        <end position="141"/>
    </location>
</feature>
<comment type="function">
    <text evidence="12 13">Catalyzes the ATP-dependent phosphorylation of L-homoserine to L-homoserine phosphate.</text>
</comment>
<dbReference type="GO" id="GO:0004413">
    <property type="term" value="F:homoserine kinase activity"/>
    <property type="evidence" value="ECO:0007669"/>
    <property type="project" value="UniProtKB-EC"/>
</dbReference>
<dbReference type="InterPro" id="IPR014721">
    <property type="entry name" value="Ribsml_uS5_D2-typ_fold_subgr"/>
</dbReference>
<dbReference type="InterPro" id="IPR000870">
    <property type="entry name" value="Homoserine_kinase"/>
</dbReference>
<evidence type="ECO:0000256" key="5">
    <source>
        <dbReference type="ARBA" id="ARBA00022605"/>
    </source>
</evidence>
<evidence type="ECO:0000313" key="16">
    <source>
        <dbReference type="EMBL" id="MBP1930423.1"/>
    </source>
</evidence>
<sequence length="306" mass="33083">MKQGVQVIVPGSTANLGPGFDTVGMAFELYTKIRMEVSDEPKVVLYGDDLKGLPTDRSNLVYKMAEYLFEKAGLTLPPLRIQMRSDIPLTRGLGSSAAAIVGGLVAANYLAEEPFSKDEIFQMASHIEGHPDNVGASLFGGIVVAVMEEEKVPYIKIEPKSSLKALAVIPDFMLSTEKARGVLPEKYSRKDTVFTLSHAGLLIASLASGRYDMLNTAMQDRVHQPYRTALVPGMGTLLDKAHEYGALGTALSGAGPTIISFLEGNDERLKQFFVDTLLQNGIGSTTMSLMPDLHGARISEDIDTPF</sequence>
<comment type="pathway">
    <text evidence="1 13">Amino-acid biosynthesis; L-threonine biosynthesis; L-threonine from L-aspartate: step 4/5.</text>
</comment>
<gene>
    <name evidence="13" type="primary">thrB</name>
    <name evidence="16" type="ORF">J2Z37_000410</name>
</gene>
<dbReference type="SUPFAM" id="SSF55060">
    <property type="entry name" value="GHMP Kinase, C-terminal domain"/>
    <property type="match status" value="1"/>
</dbReference>
<protein>
    <recommendedName>
        <fullName evidence="4 13">Homoserine kinase</fullName>
        <shortName evidence="13">HK</shortName>
        <shortName evidence="13">HSK</shortName>
        <ecNumber evidence="3 13">2.7.1.39</ecNumber>
    </recommendedName>
</protein>
<dbReference type="PROSITE" id="PS00627">
    <property type="entry name" value="GHMP_KINASES_ATP"/>
    <property type="match status" value="1"/>
</dbReference>
<dbReference type="EMBL" id="JAGGKT010000001">
    <property type="protein sequence ID" value="MBP1930423.1"/>
    <property type="molecule type" value="Genomic_DNA"/>
</dbReference>
<evidence type="ECO:0000259" key="15">
    <source>
        <dbReference type="Pfam" id="PF08544"/>
    </source>
</evidence>
<comment type="subcellular location">
    <subcellularLocation>
        <location evidence="13">Cytoplasm</location>
    </subcellularLocation>
</comment>
<organism evidence="16 17">
    <name type="scientific">Ammoniphilus resinae</name>
    <dbReference type="NCBI Taxonomy" id="861532"/>
    <lineage>
        <taxon>Bacteria</taxon>
        <taxon>Bacillati</taxon>
        <taxon>Bacillota</taxon>
        <taxon>Bacilli</taxon>
        <taxon>Bacillales</taxon>
        <taxon>Paenibacillaceae</taxon>
        <taxon>Aneurinibacillus group</taxon>
        <taxon>Ammoniphilus</taxon>
    </lineage>
</organism>
<keyword evidence="10 13" id="KW-0067">ATP-binding</keyword>
<accession>A0ABS4GJI5</accession>
<dbReference type="Pfam" id="PF08544">
    <property type="entry name" value="GHMP_kinases_C"/>
    <property type="match status" value="1"/>
</dbReference>
<dbReference type="PANTHER" id="PTHR20861">
    <property type="entry name" value="HOMOSERINE/4-DIPHOSPHOCYTIDYL-2-C-METHYL-D-ERYTHRITOL KINASE"/>
    <property type="match status" value="1"/>
</dbReference>
<dbReference type="EC" id="2.7.1.39" evidence="3 13"/>
<keyword evidence="7 13" id="KW-0791">Threonine biosynthesis</keyword>
<dbReference type="Gene3D" id="3.30.70.890">
    <property type="entry name" value="GHMP kinase, C-terminal domain"/>
    <property type="match status" value="1"/>
</dbReference>
<dbReference type="PANTHER" id="PTHR20861:SF1">
    <property type="entry name" value="HOMOSERINE KINASE"/>
    <property type="match status" value="1"/>
</dbReference>
<feature type="binding site" evidence="13">
    <location>
        <begin position="88"/>
        <end position="98"/>
    </location>
    <ligand>
        <name>ATP</name>
        <dbReference type="ChEBI" id="CHEBI:30616"/>
    </ligand>
</feature>
<dbReference type="PIRSF" id="PIRSF000676">
    <property type="entry name" value="Homoser_kin"/>
    <property type="match status" value="1"/>
</dbReference>
<keyword evidence="5 13" id="KW-0028">Amino-acid biosynthesis</keyword>
<dbReference type="InterPro" id="IPR013750">
    <property type="entry name" value="GHMP_kinase_C_dom"/>
</dbReference>
<evidence type="ECO:0000256" key="11">
    <source>
        <dbReference type="ARBA" id="ARBA00049375"/>
    </source>
</evidence>
<evidence type="ECO:0000256" key="8">
    <source>
        <dbReference type="ARBA" id="ARBA00022741"/>
    </source>
</evidence>
<feature type="domain" description="GHMP kinase C-terminal" evidence="15">
    <location>
        <begin position="203"/>
        <end position="268"/>
    </location>
</feature>
<dbReference type="Proteomes" id="UP001519343">
    <property type="component" value="Unassembled WGS sequence"/>
</dbReference>
<keyword evidence="6 13" id="KW-0808">Transferase</keyword>
<comment type="catalytic activity">
    <reaction evidence="11 13">
        <text>L-homoserine + ATP = O-phospho-L-homoserine + ADP + H(+)</text>
        <dbReference type="Rhea" id="RHEA:13985"/>
        <dbReference type="ChEBI" id="CHEBI:15378"/>
        <dbReference type="ChEBI" id="CHEBI:30616"/>
        <dbReference type="ChEBI" id="CHEBI:57476"/>
        <dbReference type="ChEBI" id="CHEBI:57590"/>
        <dbReference type="ChEBI" id="CHEBI:456216"/>
        <dbReference type="EC" id="2.7.1.39"/>
    </reaction>
</comment>
<reference evidence="16 17" key="1">
    <citation type="submission" date="2021-03" db="EMBL/GenBank/DDBJ databases">
        <title>Genomic Encyclopedia of Type Strains, Phase IV (KMG-IV): sequencing the most valuable type-strain genomes for metagenomic binning, comparative biology and taxonomic classification.</title>
        <authorList>
            <person name="Goeker M."/>
        </authorList>
    </citation>
    <scope>NUCLEOTIDE SEQUENCE [LARGE SCALE GENOMIC DNA]</scope>
    <source>
        <strain evidence="16 17">DSM 24738</strain>
    </source>
</reference>
<dbReference type="RefSeq" id="WP_209808390.1">
    <property type="nucleotide sequence ID" value="NZ_JAGGKT010000001.1"/>
</dbReference>
<dbReference type="Gene3D" id="3.30.230.10">
    <property type="match status" value="1"/>
</dbReference>
<evidence type="ECO:0000256" key="12">
    <source>
        <dbReference type="ARBA" id="ARBA00049954"/>
    </source>
</evidence>
<keyword evidence="9 13" id="KW-0418">Kinase</keyword>
<evidence type="ECO:0000259" key="14">
    <source>
        <dbReference type="Pfam" id="PF00288"/>
    </source>
</evidence>
<comment type="similarity">
    <text evidence="2 13">Belongs to the GHMP kinase family. Homoserine kinase subfamily.</text>
</comment>
<name>A0ABS4GJI5_9BACL</name>
<dbReference type="Pfam" id="PF00288">
    <property type="entry name" value="GHMP_kinases_N"/>
    <property type="match status" value="1"/>
</dbReference>
<dbReference type="HAMAP" id="MF_00384">
    <property type="entry name" value="Homoser_kinase"/>
    <property type="match status" value="1"/>
</dbReference>
<evidence type="ECO:0000256" key="7">
    <source>
        <dbReference type="ARBA" id="ARBA00022697"/>
    </source>
</evidence>
<keyword evidence="8 13" id="KW-0547">Nucleotide-binding</keyword>
<dbReference type="NCBIfam" id="TIGR00191">
    <property type="entry name" value="thrB"/>
    <property type="match status" value="1"/>
</dbReference>
<dbReference type="InterPro" id="IPR006204">
    <property type="entry name" value="GHMP_kinase_N_dom"/>
</dbReference>
<evidence type="ECO:0000256" key="9">
    <source>
        <dbReference type="ARBA" id="ARBA00022777"/>
    </source>
</evidence>
<evidence type="ECO:0000256" key="13">
    <source>
        <dbReference type="HAMAP-Rule" id="MF_00384"/>
    </source>
</evidence>
<dbReference type="SUPFAM" id="SSF54211">
    <property type="entry name" value="Ribosomal protein S5 domain 2-like"/>
    <property type="match status" value="1"/>
</dbReference>
<dbReference type="PRINTS" id="PR00958">
    <property type="entry name" value="HOMSERKINASE"/>
</dbReference>